<sequence length="151" mass="17330">MPLSTRLQHKSLDSDSTDDLRETKSDWAATKREHNDDHLLPTVMACLVLSPHTELVSDALDLLFRHFGENESFLNATTQVGSWSRWSRGFRMTTIILTCFMVQLLVSSCDIFAYQQLKTNLEELRRLTEQSELWMRKHNPADDGKVSSSSL</sequence>
<comment type="caution">
    <text evidence="1">The sequence shown here is derived from an EMBL/GenBank/DDBJ whole genome shotgun (WGS) entry which is preliminary data.</text>
</comment>
<dbReference type="Proteomes" id="UP000728185">
    <property type="component" value="Unassembled WGS sequence"/>
</dbReference>
<evidence type="ECO:0000313" key="2">
    <source>
        <dbReference type="Proteomes" id="UP000728185"/>
    </source>
</evidence>
<dbReference type="OrthoDB" id="6279809at2759"/>
<reference evidence="1" key="1">
    <citation type="submission" date="2019-05" db="EMBL/GenBank/DDBJ databases">
        <title>Annotation for the trematode Fasciolopsis buski.</title>
        <authorList>
            <person name="Choi Y.-J."/>
        </authorList>
    </citation>
    <scope>NUCLEOTIDE SEQUENCE</scope>
    <source>
        <strain evidence="1">HT</strain>
        <tissue evidence="1">Whole worm</tissue>
    </source>
</reference>
<accession>A0A8E0VK44</accession>
<organism evidence="1 2">
    <name type="scientific">Fasciolopsis buskii</name>
    <dbReference type="NCBI Taxonomy" id="27845"/>
    <lineage>
        <taxon>Eukaryota</taxon>
        <taxon>Metazoa</taxon>
        <taxon>Spiralia</taxon>
        <taxon>Lophotrochozoa</taxon>
        <taxon>Platyhelminthes</taxon>
        <taxon>Trematoda</taxon>
        <taxon>Digenea</taxon>
        <taxon>Plagiorchiida</taxon>
        <taxon>Echinostomata</taxon>
        <taxon>Echinostomatoidea</taxon>
        <taxon>Fasciolidae</taxon>
        <taxon>Fasciolopsis</taxon>
    </lineage>
</organism>
<keyword evidence="2" id="KW-1185">Reference proteome</keyword>
<protein>
    <submittedName>
        <fullName evidence="1">Uncharacterized protein</fullName>
    </submittedName>
</protein>
<proteinExistence type="predicted"/>
<dbReference type="EMBL" id="LUCM01004720">
    <property type="protein sequence ID" value="KAA0193916.1"/>
    <property type="molecule type" value="Genomic_DNA"/>
</dbReference>
<evidence type="ECO:0000313" key="1">
    <source>
        <dbReference type="EMBL" id="KAA0193916.1"/>
    </source>
</evidence>
<name>A0A8E0VK44_9TREM</name>
<dbReference type="AlphaFoldDB" id="A0A8E0VK44"/>
<gene>
    <name evidence="1" type="ORF">FBUS_00871</name>
</gene>